<organism evidence="1 2">
    <name type="scientific">Araneus ventricosus</name>
    <name type="common">Orbweaver spider</name>
    <name type="synonym">Epeira ventricosa</name>
    <dbReference type="NCBI Taxonomy" id="182803"/>
    <lineage>
        <taxon>Eukaryota</taxon>
        <taxon>Metazoa</taxon>
        <taxon>Ecdysozoa</taxon>
        <taxon>Arthropoda</taxon>
        <taxon>Chelicerata</taxon>
        <taxon>Arachnida</taxon>
        <taxon>Araneae</taxon>
        <taxon>Araneomorphae</taxon>
        <taxon>Entelegynae</taxon>
        <taxon>Araneoidea</taxon>
        <taxon>Araneidae</taxon>
        <taxon>Araneus</taxon>
    </lineage>
</organism>
<proteinExistence type="predicted"/>
<reference evidence="1 2" key="1">
    <citation type="journal article" date="2019" name="Sci. Rep.">
        <title>Orb-weaving spider Araneus ventricosus genome elucidates the spidroin gene catalogue.</title>
        <authorList>
            <person name="Kono N."/>
            <person name="Nakamura H."/>
            <person name="Ohtoshi R."/>
            <person name="Moran D.A.P."/>
            <person name="Shinohara A."/>
            <person name="Yoshida Y."/>
            <person name="Fujiwara M."/>
            <person name="Mori M."/>
            <person name="Tomita M."/>
            <person name="Arakawa K."/>
        </authorList>
    </citation>
    <scope>NUCLEOTIDE SEQUENCE [LARGE SCALE GENOMIC DNA]</scope>
</reference>
<gene>
    <name evidence="1" type="ORF">AVEN_270170_1</name>
</gene>
<evidence type="ECO:0000313" key="1">
    <source>
        <dbReference type="EMBL" id="GBM91881.1"/>
    </source>
</evidence>
<evidence type="ECO:0000313" key="2">
    <source>
        <dbReference type="Proteomes" id="UP000499080"/>
    </source>
</evidence>
<dbReference type="Proteomes" id="UP000499080">
    <property type="component" value="Unassembled WGS sequence"/>
</dbReference>
<sequence length="139" mass="15611">MNGRPFISPLRVPLMTTRPTAFFPFSERQPAEIRPTNIEVACLVKAGLGVGVLTACVEVRFTWIVADVLVFYDIRVVVRHKLDAQGKIFVGQPQLAIVFHNFYSPIICKSFNSSTSLSSIHLMCKLFNYSGFPSFTPER</sequence>
<dbReference type="AlphaFoldDB" id="A0A4Y2JNB9"/>
<protein>
    <submittedName>
        <fullName evidence="1">Uncharacterized protein</fullName>
    </submittedName>
</protein>
<keyword evidence="2" id="KW-1185">Reference proteome</keyword>
<dbReference type="EMBL" id="BGPR01003740">
    <property type="protein sequence ID" value="GBM91881.1"/>
    <property type="molecule type" value="Genomic_DNA"/>
</dbReference>
<name>A0A4Y2JNB9_ARAVE</name>
<comment type="caution">
    <text evidence="1">The sequence shown here is derived from an EMBL/GenBank/DDBJ whole genome shotgun (WGS) entry which is preliminary data.</text>
</comment>
<accession>A0A4Y2JNB9</accession>